<keyword evidence="6" id="KW-0282">Flagellum</keyword>
<dbReference type="GO" id="GO:0005576">
    <property type="term" value="C:extracellular region"/>
    <property type="evidence" value="ECO:0007669"/>
    <property type="project" value="UniProtKB-SubCell"/>
</dbReference>
<dbReference type="PANTHER" id="PTHR42792:SF2">
    <property type="entry name" value="FLAGELLIN"/>
    <property type="match status" value="1"/>
</dbReference>
<dbReference type="InterPro" id="IPR046358">
    <property type="entry name" value="Flagellin_C"/>
</dbReference>
<keyword evidence="2 3" id="KW-0975">Bacterial flagellum</keyword>
<keyword evidence="6" id="KW-0966">Cell projection</keyword>
<dbReference type="STRING" id="1121001.SAMN02745857_03312"/>
<dbReference type="InterPro" id="IPR010810">
    <property type="entry name" value="Flagellin_hook_IN_motif"/>
</dbReference>
<dbReference type="PROSITE" id="PS50222">
    <property type="entry name" value="EF_HAND_2"/>
    <property type="match status" value="1"/>
</dbReference>
<keyword evidence="3" id="KW-0964">Secreted</keyword>
<comment type="similarity">
    <text evidence="1 3">Belongs to the bacterial flagellin family.</text>
</comment>
<evidence type="ECO:0000313" key="6">
    <source>
        <dbReference type="EMBL" id="SMC28560.1"/>
    </source>
</evidence>
<gene>
    <name evidence="6" type="ORF">SAMN02745857_03312</name>
</gene>
<evidence type="ECO:0000256" key="3">
    <source>
        <dbReference type="RuleBase" id="RU362073"/>
    </source>
</evidence>
<comment type="function">
    <text evidence="3">Flagellin is the subunit protein which polymerizes to form the filaments of bacterial flagella.</text>
</comment>
<dbReference type="Gene3D" id="1.20.1330.10">
    <property type="entry name" value="f41 fragment of flagellin, N-terminal domain"/>
    <property type="match status" value="2"/>
</dbReference>
<dbReference type="PANTHER" id="PTHR42792">
    <property type="entry name" value="FLAGELLIN"/>
    <property type="match status" value="1"/>
</dbReference>
<dbReference type="Gene3D" id="2.60.40.4390">
    <property type="match status" value="1"/>
</dbReference>
<accession>A0A1W1XX51</accession>
<protein>
    <recommendedName>
        <fullName evidence="3">Flagellin</fullName>
    </recommendedName>
</protein>
<sequence>MQVINTNIPSLNAQHNLNKSQDSLNTSLQRLSSGLRINSAKDDAAGLAISQRMTSQIRGSNQAERNANDGISLSQTGEGALGQMTDILQRIRELAVQSGNATNSTSDRAAINSEVSQLTSELDRFAQTTQFNGQKLFDGTFTAAIYQVGANANETITATTANLRTNQYGTYQIGDGNGTGALAISNLVTSGVAFAPGATGAVNGAGVAVTSSGTFSINGVSISVNNTDMASDIAAKINQANTGVKASARTETVLTMGSGAYTLAVASKSNTFQSVTFNIADANSNGIIEADEYQQAVTAFNAKSSSTGVTAQVQVFQDTAGTTTYGVKLTADDGQNIVLSSASGISSGFGGAVTEWNYDPATSNGSSQRLASGSVFTAGATGAAYFAGQVVLNSSTSYALTTSGAAFGSGVFYTGANPPATSASGTVFGSGVSYQADLKTVEKLDVSTVEGATQALRVVDDALTLINDQRAKFGALQSRFSATISNLATTSENLSAARSRIQDTDFAQETANLTRSQILQQAGTAMLAQANQLPQQVLSLLK</sequence>
<evidence type="ECO:0000256" key="1">
    <source>
        <dbReference type="ARBA" id="ARBA00005709"/>
    </source>
</evidence>
<feature type="region of interest" description="Disordered" evidence="4">
    <location>
        <begin position="56"/>
        <end position="76"/>
    </location>
</feature>
<dbReference type="Pfam" id="PF00669">
    <property type="entry name" value="Flagellin_N"/>
    <property type="match status" value="1"/>
</dbReference>
<evidence type="ECO:0000259" key="5">
    <source>
        <dbReference type="PROSITE" id="PS50222"/>
    </source>
</evidence>
<evidence type="ECO:0000256" key="2">
    <source>
        <dbReference type="ARBA" id="ARBA00023143"/>
    </source>
</evidence>
<dbReference type="Proteomes" id="UP000192761">
    <property type="component" value="Unassembled WGS sequence"/>
</dbReference>
<proteinExistence type="inferred from homology"/>
<keyword evidence="7" id="KW-1185">Reference proteome</keyword>
<dbReference type="InterPro" id="IPR001029">
    <property type="entry name" value="Flagellin_N"/>
</dbReference>
<dbReference type="EMBL" id="FWXD01000023">
    <property type="protein sequence ID" value="SMC28560.1"/>
    <property type="molecule type" value="Genomic_DNA"/>
</dbReference>
<keyword evidence="6" id="KW-0969">Cilium</keyword>
<dbReference type="GO" id="GO:0005198">
    <property type="term" value="F:structural molecule activity"/>
    <property type="evidence" value="ECO:0007669"/>
    <property type="project" value="UniProtKB-UniRule"/>
</dbReference>
<dbReference type="Pfam" id="PF07196">
    <property type="entry name" value="Flagellin_IN"/>
    <property type="match status" value="1"/>
</dbReference>
<dbReference type="GO" id="GO:0005509">
    <property type="term" value="F:calcium ion binding"/>
    <property type="evidence" value="ECO:0007669"/>
    <property type="project" value="InterPro"/>
</dbReference>
<dbReference type="AlphaFoldDB" id="A0A1W1XX51"/>
<dbReference type="SUPFAM" id="SSF64518">
    <property type="entry name" value="Phase 1 flagellin"/>
    <property type="match status" value="1"/>
</dbReference>
<dbReference type="InterPro" id="IPR018247">
    <property type="entry name" value="EF_Hand_1_Ca_BS"/>
</dbReference>
<organism evidence="6 7">
    <name type="scientific">Andreprevotia lacus DSM 23236</name>
    <dbReference type="NCBI Taxonomy" id="1121001"/>
    <lineage>
        <taxon>Bacteria</taxon>
        <taxon>Pseudomonadati</taxon>
        <taxon>Pseudomonadota</taxon>
        <taxon>Betaproteobacteria</taxon>
        <taxon>Neisseriales</taxon>
        <taxon>Chitinibacteraceae</taxon>
        <taxon>Andreprevotia</taxon>
    </lineage>
</organism>
<dbReference type="OrthoDB" id="9796789at2"/>
<reference evidence="6 7" key="1">
    <citation type="submission" date="2017-04" db="EMBL/GenBank/DDBJ databases">
        <authorList>
            <person name="Afonso C.L."/>
            <person name="Miller P.J."/>
            <person name="Scott M.A."/>
            <person name="Spackman E."/>
            <person name="Goraichik I."/>
            <person name="Dimitrov K.M."/>
            <person name="Suarez D.L."/>
            <person name="Swayne D.E."/>
        </authorList>
    </citation>
    <scope>NUCLEOTIDE SEQUENCE [LARGE SCALE GENOMIC DNA]</scope>
    <source>
        <strain evidence="6 7">DSM 23236</strain>
    </source>
</reference>
<dbReference type="InterPro" id="IPR001492">
    <property type="entry name" value="Flagellin"/>
</dbReference>
<feature type="domain" description="EF-hand" evidence="5">
    <location>
        <begin position="277"/>
        <end position="303"/>
    </location>
</feature>
<comment type="subcellular location">
    <subcellularLocation>
        <location evidence="3">Secreted</location>
    </subcellularLocation>
    <subcellularLocation>
        <location evidence="3">Bacterial flagellum</location>
    </subcellularLocation>
</comment>
<name>A0A1W1XX51_9NEIS</name>
<evidence type="ECO:0000256" key="4">
    <source>
        <dbReference type="SAM" id="MobiDB-lite"/>
    </source>
</evidence>
<dbReference type="Gene3D" id="6.10.280.190">
    <property type="match status" value="1"/>
</dbReference>
<dbReference type="InterPro" id="IPR002048">
    <property type="entry name" value="EF_hand_dom"/>
</dbReference>
<dbReference type="GO" id="GO:0009288">
    <property type="term" value="C:bacterial-type flagellum"/>
    <property type="evidence" value="ECO:0007669"/>
    <property type="project" value="UniProtKB-SubCell"/>
</dbReference>
<dbReference type="PRINTS" id="PR00207">
    <property type="entry name" value="FLAGELLIN"/>
</dbReference>
<dbReference type="PROSITE" id="PS00018">
    <property type="entry name" value="EF_HAND_1"/>
    <property type="match status" value="1"/>
</dbReference>
<evidence type="ECO:0000313" key="7">
    <source>
        <dbReference type="Proteomes" id="UP000192761"/>
    </source>
</evidence>
<dbReference type="Pfam" id="PF00700">
    <property type="entry name" value="Flagellin_C"/>
    <property type="match status" value="1"/>
</dbReference>
<dbReference type="RefSeq" id="WP_084092225.1">
    <property type="nucleotide sequence ID" value="NZ_FWXD01000023.1"/>
</dbReference>